<comment type="caution">
    <text evidence="1">The sequence shown here is derived from an EMBL/GenBank/DDBJ whole genome shotgun (WGS) entry which is preliminary data.</text>
</comment>
<dbReference type="EMBL" id="LFZS01000001">
    <property type="protein sequence ID" value="ONN56274.1"/>
    <property type="molecule type" value="Genomic_DNA"/>
</dbReference>
<reference evidence="1 2" key="1">
    <citation type="submission" date="2015-07" db="EMBL/GenBank/DDBJ databases">
        <title>Acinetobacter yuneri, a novel member of Acinetobacter calcoaceticus-Acinetobacter baumannii complex isolated from clinical specimen.</title>
        <authorList>
            <person name="Yu Y."/>
        </authorList>
    </citation>
    <scope>NUCLEOTIDE SEQUENCE [LARGE SCALE GENOMIC DNA]</scope>
    <source>
        <strain evidence="1 2">A362</strain>
    </source>
</reference>
<dbReference type="Proteomes" id="UP000189376">
    <property type="component" value="Unassembled WGS sequence"/>
</dbReference>
<evidence type="ECO:0000313" key="1">
    <source>
        <dbReference type="EMBL" id="ONN56274.1"/>
    </source>
</evidence>
<dbReference type="AlphaFoldDB" id="A0A1V2V258"/>
<dbReference type="RefSeq" id="WP_077168257.1">
    <property type="nucleotide sequence ID" value="NZ_LFZS01000001.1"/>
</dbReference>
<name>A0A1V2V258_9GAMM</name>
<proteinExistence type="predicted"/>
<sequence length="161" mass="18696">MLIQLELTSELDITQLRQYDDEYDNEISVLTDICTELSKNKLNQFKIQAFSNELWPVDIETDLVVLLEQLPVCIREINLGSDSSIDLYEQGISREILLKFNQGNYNCYGKSHDGIWVPSYAENISQTDLLKMLKTFLDHFLSALKNKHSNKYLVQWLSDNT</sequence>
<organism evidence="1 2">
    <name type="scientific">Acinetobacter genomosp. 33YU</name>
    <dbReference type="NCBI Taxonomy" id="1675530"/>
    <lineage>
        <taxon>Bacteria</taxon>
        <taxon>Pseudomonadati</taxon>
        <taxon>Pseudomonadota</taxon>
        <taxon>Gammaproteobacteria</taxon>
        <taxon>Moraxellales</taxon>
        <taxon>Moraxellaceae</taxon>
        <taxon>Acinetobacter</taxon>
    </lineage>
</organism>
<protein>
    <submittedName>
        <fullName evidence="1">Uncharacterized protein</fullName>
    </submittedName>
</protein>
<evidence type="ECO:0000313" key="2">
    <source>
        <dbReference type="Proteomes" id="UP000189376"/>
    </source>
</evidence>
<gene>
    <name evidence="1" type="ORF">AC058_01045</name>
</gene>
<keyword evidence="2" id="KW-1185">Reference proteome</keyword>
<accession>A0A1V2V258</accession>